<dbReference type="GeneID" id="303367342"/>
<dbReference type="GO" id="GO:1990281">
    <property type="term" value="C:efflux pump complex"/>
    <property type="evidence" value="ECO:0007669"/>
    <property type="project" value="TreeGrafter"/>
</dbReference>
<dbReference type="RefSeq" id="WP_078930846.1">
    <property type="nucleotide sequence ID" value="NZ_FUXC01000005.1"/>
</dbReference>
<dbReference type="Proteomes" id="UP000190395">
    <property type="component" value="Unassembled WGS sequence"/>
</dbReference>
<dbReference type="GO" id="GO:0015562">
    <property type="term" value="F:efflux transmembrane transporter activity"/>
    <property type="evidence" value="ECO:0007669"/>
    <property type="project" value="TreeGrafter"/>
</dbReference>
<dbReference type="PROSITE" id="PS51257">
    <property type="entry name" value="PROKAR_LIPOPROTEIN"/>
    <property type="match status" value="1"/>
</dbReference>
<dbReference type="InterPro" id="IPR058625">
    <property type="entry name" value="MdtA-like_BSH"/>
</dbReference>
<dbReference type="Gene3D" id="2.40.50.100">
    <property type="match status" value="1"/>
</dbReference>
<feature type="chain" id="PRO_5012639875" evidence="2">
    <location>
        <begin position="24"/>
        <end position="308"/>
    </location>
</feature>
<keyword evidence="2" id="KW-0732">Signal</keyword>
<reference evidence="6 7" key="1">
    <citation type="submission" date="2017-02" db="EMBL/GenBank/DDBJ databases">
        <authorList>
            <person name="Peterson S.W."/>
        </authorList>
    </citation>
    <scope>NUCLEOTIDE SEQUENCE [LARGE SCALE GENOMIC DNA]</scope>
    <source>
        <strain evidence="6 7">ATCC BAA-909</strain>
    </source>
</reference>
<sequence length="308" mass="32798">MKLRKLIFTVGLCALTLPLALSCGNKKTTAVETEAEVEQIFAVSTLTTSAGNLDDYLEFGGDISSVNSVAVLPDQGGKITNILVSVGDLVNKGQIIAYVNPLRAGAVYNDSPVHSPISGRITSLPTTVGSTVSQSSPIATVARTDDLEIKINIAERFISRISPKQKATVTFDAYPSVEFPATVFEISPVLDTMTRTMGVKLHFDQKDARVKVGMYGRVKLVTESVKNAIVIPATAIVTRDSKNYVFIVEPHTEKTSTVKLVPVTIGITVDNKTEIAEGLNAGDEIVVKGMSLLNDGAKVNISSNSTAN</sequence>
<dbReference type="OrthoDB" id="320389at2"/>
<dbReference type="Pfam" id="PF25989">
    <property type="entry name" value="YknX_C"/>
    <property type="match status" value="1"/>
</dbReference>
<name>A0A1T4N3Y3_9SPIR</name>
<comment type="similarity">
    <text evidence="1">Belongs to the membrane fusion protein (MFP) (TC 8.A.1) family.</text>
</comment>
<feature type="domain" description="Multidrug resistance protein MdtA-like barrel-sandwich hybrid" evidence="3">
    <location>
        <begin position="68"/>
        <end position="139"/>
    </location>
</feature>
<dbReference type="InterPro" id="IPR058637">
    <property type="entry name" value="YknX-like_C"/>
</dbReference>
<dbReference type="NCBIfam" id="TIGR01730">
    <property type="entry name" value="RND_mfp"/>
    <property type="match status" value="1"/>
</dbReference>
<feature type="domain" description="YknX-like C-terminal permuted SH3-like" evidence="5">
    <location>
        <begin position="228"/>
        <end position="300"/>
    </location>
</feature>
<dbReference type="Gene3D" id="2.40.30.170">
    <property type="match status" value="1"/>
</dbReference>
<evidence type="ECO:0000259" key="5">
    <source>
        <dbReference type="Pfam" id="PF25989"/>
    </source>
</evidence>
<dbReference type="Gene3D" id="2.40.420.20">
    <property type="match status" value="1"/>
</dbReference>
<dbReference type="Pfam" id="PF25917">
    <property type="entry name" value="BSH_RND"/>
    <property type="match status" value="1"/>
</dbReference>
<evidence type="ECO:0000256" key="1">
    <source>
        <dbReference type="ARBA" id="ARBA00009477"/>
    </source>
</evidence>
<dbReference type="InterPro" id="IPR006143">
    <property type="entry name" value="RND_pump_MFP"/>
</dbReference>
<evidence type="ECO:0000259" key="4">
    <source>
        <dbReference type="Pfam" id="PF25954"/>
    </source>
</evidence>
<feature type="domain" description="CusB-like beta-barrel" evidence="4">
    <location>
        <begin position="150"/>
        <end position="223"/>
    </location>
</feature>
<keyword evidence="7" id="KW-1185">Reference proteome</keyword>
<evidence type="ECO:0000256" key="2">
    <source>
        <dbReference type="SAM" id="SignalP"/>
    </source>
</evidence>
<evidence type="ECO:0000313" key="6">
    <source>
        <dbReference type="EMBL" id="SJZ73777.1"/>
    </source>
</evidence>
<dbReference type="PANTHER" id="PTHR30469">
    <property type="entry name" value="MULTIDRUG RESISTANCE PROTEIN MDTA"/>
    <property type="match status" value="1"/>
</dbReference>
<organism evidence="6 7">
    <name type="scientific">Treponema berlinense</name>
    <dbReference type="NCBI Taxonomy" id="225004"/>
    <lineage>
        <taxon>Bacteria</taxon>
        <taxon>Pseudomonadati</taxon>
        <taxon>Spirochaetota</taxon>
        <taxon>Spirochaetia</taxon>
        <taxon>Spirochaetales</taxon>
        <taxon>Treponemataceae</taxon>
        <taxon>Treponema</taxon>
    </lineage>
</organism>
<dbReference type="InterPro" id="IPR058792">
    <property type="entry name" value="Beta-barrel_RND_2"/>
</dbReference>
<dbReference type="AlphaFoldDB" id="A0A1T4N3Y3"/>
<accession>A0A1T4N3Y3</accession>
<dbReference type="EMBL" id="FUXC01000005">
    <property type="protein sequence ID" value="SJZ73777.1"/>
    <property type="molecule type" value="Genomic_DNA"/>
</dbReference>
<protein>
    <submittedName>
        <fullName evidence="6">RND family efflux transporter, MFP subunit</fullName>
    </submittedName>
</protein>
<dbReference type="Pfam" id="PF25954">
    <property type="entry name" value="Beta-barrel_RND_2"/>
    <property type="match status" value="1"/>
</dbReference>
<evidence type="ECO:0000259" key="3">
    <source>
        <dbReference type="Pfam" id="PF25917"/>
    </source>
</evidence>
<dbReference type="SUPFAM" id="SSF111369">
    <property type="entry name" value="HlyD-like secretion proteins"/>
    <property type="match status" value="1"/>
</dbReference>
<feature type="signal peptide" evidence="2">
    <location>
        <begin position="1"/>
        <end position="23"/>
    </location>
</feature>
<gene>
    <name evidence="6" type="ORF">SAMN02745152_01092</name>
</gene>
<evidence type="ECO:0000313" key="7">
    <source>
        <dbReference type="Proteomes" id="UP000190395"/>
    </source>
</evidence>
<proteinExistence type="inferred from homology"/>
<dbReference type="STRING" id="225004.SAMN02745152_01092"/>
<dbReference type="FunFam" id="2.40.30.170:FF:000010">
    <property type="entry name" value="Efflux RND transporter periplasmic adaptor subunit"/>
    <property type="match status" value="1"/>
</dbReference>